<dbReference type="EMBL" id="DUJP01000024">
    <property type="protein sequence ID" value="HII46840.1"/>
    <property type="molecule type" value="Genomic_DNA"/>
</dbReference>
<reference evidence="1" key="1">
    <citation type="journal article" date="2020" name="bioRxiv">
        <title>A rank-normalized archaeal taxonomy based on genome phylogeny resolves widespread incomplete and uneven classifications.</title>
        <authorList>
            <person name="Rinke C."/>
            <person name="Chuvochina M."/>
            <person name="Mussig A.J."/>
            <person name="Chaumeil P.-A."/>
            <person name="Waite D.W."/>
            <person name="Whitman W.B."/>
            <person name="Parks D.H."/>
            <person name="Hugenholtz P."/>
        </authorList>
    </citation>
    <scope>NUCLEOTIDE SEQUENCE</scope>
    <source>
        <strain evidence="1">UBA8839</strain>
    </source>
</reference>
<proteinExistence type="predicted"/>
<organism evidence="1 2">
    <name type="scientific">Pyrobaculum aerophilum</name>
    <dbReference type="NCBI Taxonomy" id="13773"/>
    <lineage>
        <taxon>Archaea</taxon>
        <taxon>Thermoproteota</taxon>
        <taxon>Thermoprotei</taxon>
        <taxon>Thermoproteales</taxon>
        <taxon>Thermoproteaceae</taxon>
        <taxon>Pyrobaculum</taxon>
    </lineage>
</organism>
<evidence type="ECO:0008006" key="3">
    <source>
        <dbReference type="Google" id="ProtNLM"/>
    </source>
</evidence>
<dbReference type="Gene3D" id="3.90.20.10">
    <property type="match status" value="1"/>
</dbReference>
<gene>
    <name evidence="1" type="ORF">HA333_05165</name>
</gene>
<dbReference type="AlphaFoldDB" id="A0A832WGV3"/>
<dbReference type="Proteomes" id="UP000651120">
    <property type="component" value="Unassembled WGS sequence"/>
</dbReference>
<comment type="caution">
    <text evidence="1">The sequence shown here is derived from an EMBL/GenBank/DDBJ whole genome shotgun (WGS) entry which is preliminary data.</text>
</comment>
<name>A0A832WGV3_9CREN</name>
<evidence type="ECO:0000313" key="1">
    <source>
        <dbReference type="EMBL" id="HII46840.1"/>
    </source>
</evidence>
<protein>
    <recommendedName>
        <fullName evidence="3">t-SNARE coiled-coil homology domain-containing protein</fullName>
    </recommendedName>
</protein>
<feature type="non-terminal residue" evidence="1">
    <location>
        <position position="1"/>
    </location>
</feature>
<sequence length="52" mass="6155">ELNRRIDETNKRIDTITQELGRRIDETNKRIDGIYALLLDIQKLLMEIAKKS</sequence>
<evidence type="ECO:0000313" key="2">
    <source>
        <dbReference type="Proteomes" id="UP000651120"/>
    </source>
</evidence>
<accession>A0A832WGV3</accession>